<accession>A0A272EQV7</accession>
<dbReference type="SUPFAM" id="SSF53098">
    <property type="entry name" value="Ribonuclease H-like"/>
    <property type="match status" value="1"/>
</dbReference>
<dbReference type="EMBL" id="MDUX01000002">
    <property type="protein sequence ID" value="KAF7600709.1"/>
    <property type="molecule type" value="Genomic_DNA"/>
</dbReference>
<dbReference type="EMBL" id="NMRN01000037">
    <property type="protein sequence ID" value="PAS92468.1"/>
    <property type="molecule type" value="Genomic_DNA"/>
</dbReference>
<dbReference type="PANTHER" id="PTHR35004">
    <property type="entry name" value="TRANSPOSASE RV3428C-RELATED"/>
    <property type="match status" value="1"/>
</dbReference>
<comment type="caution">
    <text evidence="3">The sequence shown here is derived from an EMBL/GenBank/DDBJ whole genome shotgun (WGS) entry which is preliminary data.</text>
</comment>
<dbReference type="GO" id="GO:0015074">
    <property type="term" value="P:DNA integration"/>
    <property type="evidence" value="ECO:0007669"/>
    <property type="project" value="InterPro"/>
</dbReference>
<feature type="domain" description="Integrase catalytic" evidence="1">
    <location>
        <begin position="149"/>
        <end position="289"/>
    </location>
</feature>
<dbReference type="InterPro" id="IPR012337">
    <property type="entry name" value="RNaseH-like_sf"/>
</dbReference>
<evidence type="ECO:0000259" key="1">
    <source>
        <dbReference type="PROSITE" id="PS50994"/>
    </source>
</evidence>
<gene>
    <name evidence="2" type="ORF">BGI27_00980</name>
    <name evidence="3" type="ORF">CGU29_11365</name>
</gene>
<evidence type="ECO:0000313" key="5">
    <source>
        <dbReference type="Proteomes" id="UP000623509"/>
    </source>
</evidence>
<dbReference type="RefSeq" id="WP_095523057.1">
    <property type="nucleotide sequence ID" value="NZ_MDUX01000002.1"/>
</dbReference>
<evidence type="ECO:0000313" key="3">
    <source>
        <dbReference type="EMBL" id="PAS92468.1"/>
    </source>
</evidence>
<dbReference type="InterPro" id="IPR001584">
    <property type="entry name" value="Integrase_cat-core"/>
</dbReference>
<reference evidence="2 5" key="1">
    <citation type="submission" date="2016-08" db="EMBL/GenBank/DDBJ databases">
        <title>Candidatus Dactylopiibacterium carminicum genome sequence.</title>
        <authorList>
            <person name="Ramirez-Puebla S.T."/>
            <person name="Ormeno-Orrillo E."/>
            <person name="Vera-Ponce De Leon A."/>
            <person name="Luis L."/>
            <person name="Sanchez-Flores A."/>
            <person name="Monica R."/>
            <person name="Martinez-Romero E."/>
        </authorList>
    </citation>
    <scope>NUCLEOTIDE SEQUENCE [LARGE SCALE GENOMIC DNA]</scope>
    <source>
        <strain evidence="2">END1</strain>
    </source>
</reference>
<dbReference type="Proteomes" id="UP000623509">
    <property type="component" value="Unassembled WGS sequence"/>
</dbReference>
<evidence type="ECO:0000313" key="2">
    <source>
        <dbReference type="EMBL" id="KAF7600709.1"/>
    </source>
</evidence>
<reference evidence="3 4" key="2">
    <citation type="submission" date="2017-07" db="EMBL/GenBank/DDBJ databases">
        <title>Candidatus Dactylopiibacterium carminicum, a nitrogen-fixing symbiont of the cochineal insect Dactylopius coccus and Dactylopius opuntiae (Hemiptera: Coccoidea: Dactylopiidae).</title>
        <authorList>
            <person name="Vera A."/>
        </authorList>
    </citation>
    <scope>NUCLEOTIDE SEQUENCE [LARGE SCALE GENOMIC DNA]</scope>
    <source>
        <strain evidence="3 4">NFDCM</strain>
    </source>
</reference>
<dbReference type="PROSITE" id="PS50994">
    <property type="entry name" value="INTEGRASE"/>
    <property type="match status" value="1"/>
</dbReference>
<proteinExistence type="predicted"/>
<protein>
    <recommendedName>
        <fullName evidence="1">Integrase catalytic domain-containing protein</fullName>
    </recommendedName>
</protein>
<organism evidence="3 4">
    <name type="scientific">Candidatus Dactylopiibacterium carminicum</name>
    <dbReference type="NCBI Taxonomy" id="857335"/>
    <lineage>
        <taxon>Bacteria</taxon>
        <taxon>Pseudomonadati</taxon>
        <taxon>Pseudomonadota</taxon>
        <taxon>Betaproteobacteria</taxon>
        <taxon>Rhodocyclales</taxon>
        <taxon>Rhodocyclaceae</taxon>
        <taxon>Candidatus Dactylopiibacterium</taxon>
    </lineage>
</organism>
<dbReference type="Gene3D" id="2.60.120.560">
    <property type="entry name" value="Exo-inulinase, domain 1"/>
    <property type="match status" value="1"/>
</dbReference>
<dbReference type="AlphaFoldDB" id="A0A272EQV7"/>
<keyword evidence="5" id="KW-1185">Reference proteome</keyword>
<name>A0A272EQV7_9RHOO</name>
<dbReference type="OrthoDB" id="371334at2"/>
<dbReference type="Proteomes" id="UP000216107">
    <property type="component" value="Unassembled WGS sequence"/>
</dbReference>
<sequence>MSPAMIESLIAIRAAAEAAGHGGKSAVYAEACSRLGISLPTLHRYLGQIAVKAPRKQRADAGDVSLPLAEAQLISALLMDSLRKTNKRLKSIGEAVDLLRANGEIRAERLDDATGELIKLSYSAIARALRTYGLHPDQLLRPEPAKELASLHPNHAWQIDASLCVLYYLNARTEKESGLQVMEHSKFYKNKPANLKRIKADRVWSYESTDHWSGAIKLNYVMGAESALNLAESFIRFTQQWDDQPFYGVPYILMMDMGSAMTSGAFKNLARRLDVELIAHAPGNGSNTGGLTAGTTYRLKIRAEGTSHKVYLDGALKVTATSSDLIGAGLFGVRAYATSTVTGVVDNVSITSLDTTSNLPSYKITLSSQRGDLKSRQAHSVVVGRA</sequence>
<evidence type="ECO:0000313" key="4">
    <source>
        <dbReference type="Proteomes" id="UP000216107"/>
    </source>
</evidence>
<dbReference type="PANTHER" id="PTHR35004:SF7">
    <property type="entry name" value="INTEGRASE PROTEIN"/>
    <property type="match status" value="1"/>
</dbReference>